<reference evidence="2 3" key="1">
    <citation type="submission" date="2012-12" db="EMBL/GenBank/DDBJ databases">
        <title>Genome Assembly of Photobacterium sp. AK15.</title>
        <authorList>
            <person name="Khatri I."/>
            <person name="Vaidya B."/>
            <person name="Srinivas T.N.R."/>
            <person name="Subramanian S."/>
            <person name="Pinnaka A."/>
        </authorList>
    </citation>
    <scope>NUCLEOTIDE SEQUENCE [LARGE SCALE GENOMIC DNA]</scope>
    <source>
        <strain evidence="2 3">AK15</strain>
    </source>
</reference>
<sequence length="164" mass="18259">MNLVKIISVSLLGNLAQSLYDNLFNKTPYPIRGSVVYCDLAFGHAEHSGIYIGDDQIVHRNKYGLIEIVSSRGFLAGTTAITIYVSCDCNGRAVGDEDIAILAESMVGSLHDYSLLSRNCHQFCSYCLNGNWSNSNVLLTQLKSEAKLFLRASQWRAWDLLHRP</sequence>
<dbReference type="EMBL" id="AMZO01000011">
    <property type="protein sequence ID" value="ELR66129.1"/>
    <property type="molecule type" value="Genomic_DNA"/>
</dbReference>
<dbReference type="OrthoDB" id="9812095at2"/>
<dbReference type="Proteomes" id="UP000011134">
    <property type="component" value="Unassembled WGS sequence"/>
</dbReference>
<keyword evidence="3" id="KW-1185">Reference proteome</keyword>
<evidence type="ECO:0000259" key="1">
    <source>
        <dbReference type="Pfam" id="PF04970"/>
    </source>
</evidence>
<name>L8JF32_9GAMM</name>
<comment type="caution">
    <text evidence="2">The sequence shown here is derived from an EMBL/GenBank/DDBJ whole genome shotgun (WGS) entry which is preliminary data.</text>
</comment>
<organism evidence="2 3">
    <name type="scientific">Photobacterium marinum</name>
    <dbReference type="NCBI Taxonomy" id="1056511"/>
    <lineage>
        <taxon>Bacteria</taxon>
        <taxon>Pseudomonadati</taxon>
        <taxon>Pseudomonadota</taxon>
        <taxon>Gammaproteobacteria</taxon>
        <taxon>Vibrionales</taxon>
        <taxon>Vibrionaceae</taxon>
        <taxon>Photobacterium</taxon>
    </lineage>
</organism>
<dbReference type="PATRIC" id="fig|1056511.3.peg.1800"/>
<evidence type="ECO:0000313" key="3">
    <source>
        <dbReference type="Proteomes" id="UP000011134"/>
    </source>
</evidence>
<dbReference type="InterPro" id="IPR007053">
    <property type="entry name" value="LRAT_dom"/>
</dbReference>
<dbReference type="Pfam" id="PF04970">
    <property type="entry name" value="LRAT"/>
    <property type="match status" value="1"/>
</dbReference>
<dbReference type="AlphaFoldDB" id="L8JF32"/>
<proteinExistence type="predicted"/>
<dbReference type="RefSeq" id="WP_007464750.1">
    <property type="nucleotide sequence ID" value="NZ_AMZO01000011.1"/>
</dbReference>
<accession>L8JF32</accession>
<feature type="domain" description="LRAT" evidence="1">
    <location>
        <begin position="43"/>
        <end position="131"/>
    </location>
</feature>
<dbReference type="Gene3D" id="3.90.1720.10">
    <property type="entry name" value="endopeptidase domain like (from Nostoc punctiforme)"/>
    <property type="match status" value="1"/>
</dbReference>
<evidence type="ECO:0000313" key="2">
    <source>
        <dbReference type="EMBL" id="ELR66129.1"/>
    </source>
</evidence>
<gene>
    <name evidence="2" type="ORF">C942_00315</name>
</gene>
<protein>
    <recommendedName>
        <fullName evidence="1">LRAT domain-containing protein</fullName>
    </recommendedName>
</protein>